<evidence type="ECO:0000259" key="3">
    <source>
        <dbReference type="Pfam" id="PF13462"/>
    </source>
</evidence>
<keyword evidence="4" id="KW-0413">Isomerase</keyword>
<keyword evidence="2" id="KW-1133">Transmembrane helix</keyword>
<evidence type="ECO:0000256" key="2">
    <source>
        <dbReference type="SAM" id="Phobius"/>
    </source>
</evidence>
<sequence length="304" mass="31738">MTNENPIVPAGSERRDAVREKAQKVQARQTRAKALRRGGIALVIVAAVAAIAFAVTSAVLPALNRPTLSPENLDDNGLVVGKGDDLTPMATTSLQTEEPAPEADSASGSSASSVSIRVYVDYLSEGSAEFEQTNAAQLAEWVSQGAADLAYHPVALLTAKSNGTKYSLRAAGAVACVRTHSPEAALAYNHALLVDQPSADSDGYTDDELASMAAAVGADDADAVRDCIENEDFVTWASDTTQDVLQKPLPDTDGVELAGAPMILVNGRPYQGQLDDPAEFAQFVLTVSSDAYYSTATPTPAPAE</sequence>
<keyword evidence="5" id="KW-1185">Reference proteome</keyword>
<gene>
    <name evidence="4" type="ORF">D7D94_13455</name>
</gene>
<feature type="region of interest" description="Disordered" evidence="1">
    <location>
        <begin position="1"/>
        <end position="22"/>
    </location>
</feature>
<feature type="region of interest" description="Disordered" evidence="1">
    <location>
        <begin position="82"/>
        <end position="109"/>
    </location>
</feature>
<organism evidence="4 5">
    <name type="scientific">Microbacterium oryzae</name>
    <dbReference type="NCBI Taxonomy" id="743009"/>
    <lineage>
        <taxon>Bacteria</taxon>
        <taxon>Bacillati</taxon>
        <taxon>Actinomycetota</taxon>
        <taxon>Actinomycetes</taxon>
        <taxon>Micrococcales</taxon>
        <taxon>Microbacteriaceae</taxon>
        <taxon>Microbacterium</taxon>
    </lineage>
</organism>
<dbReference type="AlphaFoldDB" id="A0A6I6E4X8"/>
<dbReference type="OrthoDB" id="117402at2"/>
<accession>A0A6I6E4X8</accession>
<dbReference type="Gene3D" id="3.40.30.10">
    <property type="entry name" value="Glutaredoxin"/>
    <property type="match status" value="1"/>
</dbReference>
<dbReference type="Pfam" id="PF13462">
    <property type="entry name" value="Thioredoxin_4"/>
    <property type="match status" value="1"/>
</dbReference>
<protein>
    <submittedName>
        <fullName evidence="4">Protein-disulfide isomerase</fullName>
    </submittedName>
</protein>
<keyword evidence="2" id="KW-0472">Membrane</keyword>
<dbReference type="GO" id="GO:0016853">
    <property type="term" value="F:isomerase activity"/>
    <property type="evidence" value="ECO:0007669"/>
    <property type="project" value="UniProtKB-KW"/>
</dbReference>
<dbReference type="KEGG" id="moj:D7D94_13455"/>
<evidence type="ECO:0000256" key="1">
    <source>
        <dbReference type="SAM" id="MobiDB-lite"/>
    </source>
</evidence>
<dbReference type="Proteomes" id="UP000422989">
    <property type="component" value="Chromosome"/>
</dbReference>
<name>A0A6I6E4X8_9MICO</name>
<evidence type="ECO:0000313" key="5">
    <source>
        <dbReference type="Proteomes" id="UP000422989"/>
    </source>
</evidence>
<feature type="domain" description="Thioredoxin-like fold" evidence="3">
    <location>
        <begin position="104"/>
        <end position="275"/>
    </location>
</feature>
<keyword evidence="2" id="KW-0812">Transmembrane</keyword>
<dbReference type="RefSeq" id="WP_156243112.1">
    <property type="nucleotide sequence ID" value="NZ_BAAAZL010000003.1"/>
</dbReference>
<dbReference type="InterPro" id="IPR012336">
    <property type="entry name" value="Thioredoxin-like_fold"/>
</dbReference>
<feature type="compositionally biased region" description="Basic and acidic residues" evidence="1">
    <location>
        <begin position="12"/>
        <end position="22"/>
    </location>
</feature>
<feature type="transmembrane region" description="Helical" evidence="2">
    <location>
        <begin position="38"/>
        <end position="63"/>
    </location>
</feature>
<evidence type="ECO:0000313" key="4">
    <source>
        <dbReference type="EMBL" id="QGU28969.1"/>
    </source>
</evidence>
<dbReference type="InterPro" id="IPR036249">
    <property type="entry name" value="Thioredoxin-like_sf"/>
</dbReference>
<proteinExistence type="predicted"/>
<reference evidence="4 5" key="1">
    <citation type="submission" date="2018-09" db="EMBL/GenBank/DDBJ databases">
        <title>Whole genome sequencing of Microbacterium oryzae strain MB-10T.</title>
        <authorList>
            <person name="Das S.K."/>
        </authorList>
    </citation>
    <scope>NUCLEOTIDE SEQUENCE [LARGE SCALE GENOMIC DNA]</scope>
    <source>
        <strain evidence="4 5">MB-10</strain>
    </source>
</reference>
<dbReference type="EMBL" id="CP032550">
    <property type="protein sequence ID" value="QGU28969.1"/>
    <property type="molecule type" value="Genomic_DNA"/>
</dbReference>
<dbReference type="SUPFAM" id="SSF52833">
    <property type="entry name" value="Thioredoxin-like"/>
    <property type="match status" value="1"/>
</dbReference>